<proteinExistence type="predicted"/>
<dbReference type="InterPro" id="IPR045749">
    <property type="entry name" value="DUF6090"/>
</dbReference>
<evidence type="ECO:0000313" key="3">
    <source>
        <dbReference type="Proteomes" id="UP000718451"/>
    </source>
</evidence>
<name>A0ABX1GPQ2_9FLAO</name>
<comment type="caution">
    <text evidence="2">The sequence shown here is derived from an EMBL/GenBank/DDBJ whole genome shotgun (WGS) entry which is preliminary data.</text>
</comment>
<keyword evidence="1" id="KW-0812">Transmembrane</keyword>
<dbReference type="Pfam" id="PF19578">
    <property type="entry name" value="DUF6090"/>
    <property type="match status" value="1"/>
</dbReference>
<evidence type="ECO:0000313" key="2">
    <source>
        <dbReference type="EMBL" id="NKI30930.1"/>
    </source>
</evidence>
<keyword evidence="1" id="KW-1133">Transmembrane helix</keyword>
<feature type="transmembrane region" description="Helical" evidence="1">
    <location>
        <begin position="21"/>
        <end position="42"/>
    </location>
</feature>
<sequence>MIKFFRRIRQKLFKEHQGSRYLLYAIGEIVLVVIGILIALQINNWNENKKARKNEIVILNQFLKNFQANDSIIKEGFTDYAAQKMYIDAMLRYSGPNPKLPEDFETADSIGRFTYVKVDLAYGSIEFPSQQIDKLTNEPLKLELSIFPSVYSSYKEQEDQLIELTLNQRRRHQKHVTLLARVSGFEKQRFESDTLGWLKDKELQNITTDKKWVTNGALRELKKLDNQNRSILNLIKLELNQAIND</sequence>
<gene>
    <name evidence="2" type="ORF">HCU67_03180</name>
</gene>
<dbReference type="EMBL" id="JAAWWL010000001">
    <property type="protein sequence ID" value="NKI30930.1"/>
    <property type="molecule type" value="Genomic_DNA"/>
</dbReference>
<dbReference type="RefSeq" id="WP_168550549.1">
    <property type="nucleotide sequence ID" value="NZ_JAAWWL010000001.1"/>
</dbReference>
<protein>
    <submittedName>
        <fullName evidence="2">Uncharacterized protein</fullName>
    </submittedName>
</protein>
<organism evidence="2 3">
    <name type="scientific">Croceivirga thetidis</name>
    <dbReference type="NCBI Taxonomy" id="2721623"/>
    <lineage>
        <taxon>Bacteria</taxon>
        <taxon>Pseudomonadati</taxon>
        <taxon>Bacteroidota</taxon>
        <taxon>Flavobacteriia</taxon>
        <taxon>Flavobacteriales</taxon>
        <taxon>Flavobacteriaceae</taxon>
        <taxon>Croceivirga</taxon>
    </lineage>
</organism>
<dbReference type="Proteomes" id="UP000718451">
    <property type="component" value="Unassembled WGS sequence"/>
</dbReference>
<keyword evidence="3" id="KW-1185">Reference proteome</keyword>
<evidence type="ECO:0000256" key="1">
    <source>
        <dbReference type="SAM" id="Phobius"/>
    </source>
</evidence>
<reference evidence="2 3" key="1">
    <citation type="submission" date="2020-04" db="EMBL/GenBank/DDBJ databases">
        <authorList>
            <person name="Yoon J."/>
        </authorList>
    </citation>
    <scope>NUCLEOTIDE SEQUENCE [LARGE SCALE GENOMIC DNA]</scope>
    <source>
        <strain evidence="2 3">DJ-13</strain>
    </source>
</reference>
<keyword evidence="1" id="KW-0472">Membrane</keyword>
<accession>A0ABX1GPQ2</accession>